<dbReference type="EMBL" id="ML994613">
    <property type="protein sequence ID" value="KAF2193430.1"/>
    <property type="molecule type" value="Genomic_DNA"/>
</dbReference>
<evidence type="ECO:0000259" key="3">
    <source>
        <dbReference type="PROSITE" id="PS50048"/>
    </source>
</evidence>
<dbReference type="Gene3D" id="4.10.240.10">
    <property type="entry name" value="Zn(2)-C6 fungal-type DNA-binding domain"/>
    <property type="match status" value="1"/>
</dbReference>
<comment type="subcellular location">
    <subcellularLocation>
        <location evidence="1">Nucleus</location>
    </subcellularLocation>
</comment>
<evidence type="ECO:0000256" key="2">
    <source>
        <dbReference type="ARBA" id="ARBA00023242"/>
    </source>
</evidence>
<dbReference type="PANTHER" id="PTHR37534:SF20">
    <property type="entry name" value="PRO1A C6 ZINK-FINGER PROTEIN"/>
    <property type="match status" value="1"/>
</dbReference>
<feature type="domain" description="Zn(2)-C6 fungal-type" evidence="3">
    <location>
        <begin position="10"/>
        <end position="40"/>
    </location>
</feature>
<dbReference type="GO" id="GO:0008270">
    <property type="term" value="F:zinc ion binding"/>
    <property type="evidence" value="ECO:0007669"/>
    <property type="project" value="InterPro"/>
</dbReference>
<dbReference type="OrthoDB" id="5213892at2759"/>
<name>A0A6A6ETL2_9PEZI</name>
<dbReference type="CDD" id="cd00067">
    <property type="entry name" value="GAL4"/>
    <property type="match status" value="1"/>
</dbReference>
<accession>A0A6A6ETL2</accession>
<dbReference type="PROSITE" id="PS50048">
    <property type="entry name" value="ZN2_CY6_FUNGAL_2"/>
    <property type="match status" value="1"/>
</dbReference>
<dbReference type="PROSITE" id="PS00463">
    <property type="entry name" value="ZN2_CY6_FUNGAL_1"/>
    <property type="match status" value="1"/>
</dbReference>
<dbReference type="InterPro" id="IPR021858">
    <property type="entry name" value="Fun_TF"/>
</dbReference>
<dbReference type="Pfam" id="PF00172">
    <property type="entry name" value="Zn_clus"/>
    <property type="match status" value="1"/>
</dbReference>
<dbReference type="InterPro" id="IPR001138">
    <property type="entry name" value="Zn2Cys6_DnaBD"/>
</dbReference>
<dbReference type="InterPro" id="IPR036864">
    <property type="entry name" value="Zn2-C6_fun-type_DNA-bd_sf"/>
</dbReference>
<dbReference type="GO" id="GO:0000981">
    <property type="term" value="F:DNA-binding transcription factor activity, RNA polymerase II-specific"/>
    <property type="evidence" value="ECO:0007669"/>
    <property type="project" value="InterPro"/>
</dbReference>
<evidence type="ECO:0000313" key="4">
    <source>
        <dbReference type="EMBL" id="KAF2193430.1"/>
    </source>
</evidence>
<organism evidence="4 5">
    <name type="scientific">Zopfia rhizophila CBS 207.26</name>
    <dbReference type="NCBI Taxonomy" id="1314779"/>
    <lineage>
        <taxon>Eukaryota</taxon>
        <taxon>Fungi</taxon>
        <taxon>Dikarya</taxon>
        <taxon>Ascomycota</taxon>
        <taxon>Pezizomycotina</taxon>
        <taxon>Dothideomycetes</taxon>
        <taxon>Dothideomycetes incertae sedis</taxon>
        <taxon>Zopfiaceae</taxon>
        <taxon>Zopfia</taxon>
    </lineage>
</organism>
<evidence type="ECO:0000256" key="1">
    <source>
        <dbReference type="ARBA" id="ARBA00004123"/>
    </source>
</evidence>
<dbReference type="Proteomes" id="UP000800200">
    <property type="component" value="Unassembled WGS sequence"/>
</dbReference>
<gene>
    <name evidence="4" type="ORF">K469DRAFT_745046</name>
</gene>
<keyword evidence="2" id="KW-0539">Nucleus</keyword>
<evidence type="ECO:0000313" key="5">
    <source>
        <dbReference type="Proteomes" id="UP000800200"/>
    </source>
</evidence>
<protein>
    <recommendedName>
        <fullName evidence="3">Zn(2)-C6 fungal-type domain-containing protein</fullName>
    </recommendedName>
</protein>
<dbReference type="SUPFAM" id="SSF57701">
    <property type="entry name" value="Zn2/Cys6 DNA-binding domain"/>
    <property type="match status" value="1"/>
</dbReference>
<keyword evidence="5" id="KW-1185">Reference proteome</keyword>
<sequence length="589" mass="65494">MASLKRSSDGCWTCRLRRKRCDEGQPKCGGCNALEITCHYSIHKPEKKDGGTKQRKVAKRIKTQVKQSADYRRERHAAAATGGAGDHNFVITLERDSACAPAKLKQSQLHEMSEDIASGSSNTEEALEEDIYQPSKDVFAIDSLMLEVSSNLPLLSHDAIRSSPVHKLKPTASPLSFIGDPQEGSGYPPYFSGHLDYEADFLIKYLDYVFPFLFPFYRPVKQADKSFEMIQQEIQELNLRGTQVGLLEKARVMQSIIQLLIFEVTVGRSVNWNVHLSPALALFEDIFHNHGLESSDSKLLCVLDRMAQRALYKIDYNHYVWTTDQAGFCFFTAVLVFIDIIASTSLEPPPRLLKYHLQLLADLDNHSPDNGAAHLQLSSVIGCQNWALVAVGKIADLDAWKKDRKRASTLSMVELVERASHIAQDLSQGIARMDSGISDSRTDKSFGPQSFFHSSLPTCLTTPTTPTRIWANSAKIYLAIVVSGWQVSNTEVRSGVAQTLELLQTVTAPAHLRMLAWPFCVAGCLAEAGKQEQEFRDLLAGMSALEVIGPLGEARCIMEKVWQNREAMDRETWDLAACFCILGAPALLV</sequence>
<reference evidence="4" key="1">
    <citation type="journal article" date="2020" name="Stud. Mycol.">
        <title>101 Dothideomycetes genomes: a test case for predicting lifestyles and emergence of pathogens.</title>
        <authorList>
            <person name="Haridas S."/>
            <person name="Albert R."/>
            <person name="Binder M."/>
            <person name="Bloem J."/>
            <person name="Labutti K."/>
            <person name="Salamov A."/>
            <person name="Andreopoulos B."/>
            <person name="Baker S."/>
            <person name="Barry K."/>
            <person name="Bills G."/>
            <person name="Bluhm B."/>
            <person name="Cannon C."/>
            <person name="Castanera R."/>
            <person name="Culley D."/>
            <person name="Daum C."/>
            <person name="Ezra D."/>
            <person name="Gonzalez J."/>
            <person name="Henrissat B."/>
            <person name="Kuo A."/>
            <person name="Liang C."/>
            <person name="Lipzen A."/>
            <person name="Lutzoni F."/>
            <person name="Magnuson J."/>
            <person name="Mondo S."/>
            <person name="Nolan M."/>
            <person name="Ohm R."/>
            <person name="Pangilinan J."/>
            <person name="Park H.-J."/>
            <person name="Ramirez L."/>
            <person name="Alfaro M."/>
            <person name="Sun H."/>
            <person name="Tritt A."/>
            <person name="Yoshinaga Y."/>
            <person name="Zwiers L.-H."/>
            <person name="Turgeon B."/>
            <person name="Goodwin S."/>
            <person name="Spatafora J."/>
            <person name="Crous P."/>
            <person name="Grigoriev I."/>
        </authorList>
    </citation>
    <scope>NUCLEOTIDE SEQUENCE</scope>
    <source>
        <strain evidence="4">CBS 207.26</strain>
    </source>
</reference>
<dbReference type="Pfam" id="PF11951">
    <property type="entry name" value="Fungal_trans_2"/>
    <property type="match status" value="1"/>
</dbReference>
<dbReference type="AlphaFoldDB" id="A0A6A6ETL2"/>
<dbReference type="PANTHER" id="PTHR37534">
    <property type="entry name" value="TRANSCRIPTIONAL ACTIVATOR PROTEIN UGA3"/>
    <property type="match status" value="1"/>
</dbReference>
<dbReference type="SMART" id="SM00066">
    <property type="entry name" value="GAL4"/>
    <property type="match status" value="1"/>
</dbReference>
<dbReference type="GO" id="GO:0005634">
    <property type="term" value="C:nucleus"/>
    <property type="evidence" value="ECO:0007669"/>
    <property type="project" value="UniProtKB-SubCell"/>
</dbReference>
<proteinExistence type="predicted"/>